<dbReference type="Pfam" id="PF00082">
    <property type="entry name" value="Peptidase_S8"/>
    <property type="match status" value="1"/>
</dbReference>
<dbReference type="InParanoid" id="A0A024G656"/>
<evidence type="ECO:0000259" key="9">
    <source>
        <dbReference type="PROSITE" id="PS51695"/>
    </source>
</evidence>
<evidence type="ECO:0000256" key="8">
    <source>
        <dbReference type="SAM" id="Phobius"/>
    </source>
</evidence>
<feature type="binding site" evidence="6">
    <location>
        <position position="431"/>
    </location>
    <ligand>
        <name>Ca(2+)</name>
        <dbReference type="ChEBI" id="CHEBI:29108"/>
    </ligand>
</feature>
<keyword evidence="11" id="KW-1185">Reference proteome</keyword>
<gene>
    <name evidence="10" type="ORF">BN9_028120</name>
</gene>
<evidence type="ECO:0000313" key="10">
    <source>
        <dbReference type="EMBL" id="CCI42028.1"/>
    </source>
</evidence>
<keyword evidence="2 6" id="KW-0378">Hydrolase</keyword>
<dbReference type="PROSITE" id="PS00138">
    <property type="entry name" value="SUBTILASE_SER"/>
    <property type="match status" value="1"/>
</dbReference>
<dbReference type="CDD" id="cd04056">
    <property type="entry name" value="Peptidases_S53"/>
    <property type="match status" value="1"/>
</dbReference>
<dbReference type="PROSITE" id="PS51695">
    <property type="entry name" value="SEDOLISIN"/>
    <property type="match status" value="1"/>
</dbReference>
<evidence type="ECO:0000256" key="3">
    <source>
        <dbReference type="ARBA" id="ARBA00022825"/>
    </source>
</evidence>
<dbReference type="AlphaFoldDB" id="A0A024G656"/>
<dbReference type="PANTHER" id="PTHR14218">
    <property type="entry name" value="PROTEASE S8 TRIPEPTIDYL PEPTIDASE I CLN2"/>
    <property type="match status" value="1"/>
</dbReference>
<dbReference type="EMBL" id="CAIX01000028">
    <property type="protein sequence ID" value="CCI42028.1"/>
    <property type="molecule type" value="Genomic_DNA"/>
</dbReference>
<feature type="active site" description="Charge relay system" evidence="6">
    <location>
        <position position="148"/>
    </location>
</feature>
<dbReference type="PANTHER" id="PTHR14218:SF15">
    <property type="entry name" value="TRIPEPTIDYL-PEPTIDASE 1"/>
    <property type="match status" value="1"/>
</dbReference>
<feature type="binding site" evidence="6">
    <location>
        <position position="457"/>
    </location>
    <ligand>
        <name>Ca(2+)</name>
        <dbReference type="ChEBI" id="CHEBI:29108"/>
    </ligand>
</feature>
<comment type="caution">
    <text evidence="10">The sequence shown here is derived from an EMBL/GenBank/DDBJ whole genome shotgun (WGS) entry which is preliminary data.</text>
</comment>
<accession>A0A024G656</accession>
<reference evidence="10 11" key="1">
    <citation type="submission" date="2012-05" db="EMBL/GenBank/DDBJ databases">
        <title>Recombination and specialization in a pathogen metapopulation.</title>
        <authorList>
            <person name="Gardiner A."/>
            <person name="Kemen E."/>
            <person name="Schultz-Larsen T."/>
            <person name="MacLean D."/>
            <person name="Van Oosterhout C."/>
            <person name="Jones J.D.G."/>
        </authorList>
    </citation>
    <scope>NUCLEOTIDE SEQUENCE [LARGE SCALE GENOMIC DNA]</scope>
    <source>
        <strain evidence="10 11">Ac Nc2</strain>
    </source>
</reference>
<name>A0A024G656_9STRA</name>
<dbReference type="InterPro" id="IPR030400">
    <property type="entry name" value="Sedolisin_dom"/>
</dbReference>
<dbReference type="GO" id="GO:0004252">
    <property type="term" value="F:serine-type endopeptidase activity"/>
    <property type="evidence" value="ECO:0007669"/>
    <property type="project" value="UniProtKB-UniRule"/>
</dbReference>
<dbReference type="Gene3D" id="3.40.50.200">
    <property type="entry name" value="Peptidase S8/S53 domain"/>
    <property type="match status" value="1"/>
</dbReference>
<keyword evidence="8" id="KW-0472">Membrane</keyword>
<organism evidence="10 11">
    <name type="scientific">Albugo candida</name>
    <dbReference type="NCBI Taxonomy" id="65357"/>
    <lineage>
        <taxon>Eukaryota</taxon>
        <taxon>Sar</taxon>
        <taxon>Stramenopiles</taxon>
        <taxon>Oomycota</taxon>
        <taxon>Peronosporomycetes</taxon>
        <taxon>Albuginales</taxon>
        <taxon>Albuginaceae</taxon>
        <taxon>Albugo</taxon>
    </lineage>
</organism>
<proteinExistence type="predicted"/>
<keyword evidence="3 6" id="KW-0720">Serine protease</keyword>
<dbReference type="InterPro" id="IPR023828">
    <property type="entry name" value="Peptidase_S8_Ser-AS"/>
</dbReference>
<evidence type="ECO:0000256" key="5">
    <source>
        <dbReference type="ARBA" id="ARBA00023619"/>
    </source>
</evidence>
<dbReference type="OrthoDB" id="409122at2759"/>
<evidence type="ECO:0000256" key="7">
    <source>
        <dbReference type="SAM" id="MobiDB-lite"/>
    </source>
</evidence>
<comment type="cofactor">
    <cofactor evidence="6">
        <name>Ca(2+)</name>
        <dbReference type="ChEBI" id="CHEBI:29108"/>
    </cofactor>
    <text evidence="6">Binds 1 Ca(2+) ion per subunit.</text>
</comment>
<keyword evidence="6" id="KW-0479">Metal-binding</keyword>
<evidence type="ECO:0000256" key="2">
    <source>
        <dbReference type="ARBA" id="ARBA00022801"/>
    </source>
</evidence>
<feature type="region of interest" description="Disordered" evidence="7">
    <location>
        <begin position="537"/>
        <end position="563"/>
    </location>
</feature>
<feature type="active site" description="Charge relay system" evidence="6">
    <location>
        <position position="385"/>
    </location>
</feature>
<evidence type="ECO:0000313" key="11">
    <source>
        <dbReference type="Proteomes" id="UP000053237"/>
    </source>
</evidence>
<dbReference type="GO" id="GO:0006508">
    <property type="term" value="P:proteolysis"/>
    <property type="evidence" value="ECO:0007669"/>
    <property type="project" value="UniProtKB-KW"/>
</dbReference>
<feature type="domain" description="Peptidase S53" evidence="9">
    <location>
        <begin position="79"/>
        <end position="477"/>
    </location>
</feature>
<feature type="binding site" evidence="6">
    <location>
        <position position="455"/>
    </location>
    <ligand>
        <name>Ca(2+)</name>
        <dbReference type="ChEBI" id="CHEBI:29108"/>
    </ligand>
</feature>
<keyword evidence="8" id="KW-1133">Transmembrane helix</keyword>
<dbReference type="InterPro" id="IPR036852">
    <property type="entry name" value="Peptidase_S8/S53_dom_sf"/>
</dbReference>
<feature type="binding site" evidence="6">
    <location>
        <position position="430"/>
    </location>
    <ligand>
        <name>Ca(2+)</name>
        <dbReference type="ChEBI" id="CHEBI:29108"/>
    </ligand>
</feature>
<dbReference type="InterPro" id="IPR050819">
    <property type="entry name" value="Tripeptidyl-peptidase_I"/>
</dbReference>
<feature type="transmembrane region" description="Helical" evidence="8">
    <location>
        <begin position="506"/>
        <end position="526"/>
    </location>
</feature>
<evidence type="ECO:0000256" key="6">
    <source>
        <dbReference type="PROSITE-ProRule" id="PRU01032"/>
    </source>
</evidence>
<dbReference type="GO" id="GO:0046872">
    <property type="term" value="F:metal ion binding"/>
    <property type="evidence" value="ECO:0007669"/>
    <property type="project" value="UniProtKB-UniRule"/>
</dbReference>
<keyword evidence="8" id="KW-0812">Transmembrane</keyword>
<dbReference type="InterPro" id="IPR000209">
    <property type="entry name" value="Peptidase_S8/S53_dom"/>
</dbReference>
<protein>
    <recommendedName>
        <fullName evidence="5">subtilisin</fullName>
        <ecNumber evidence="5">3.4.21.62</ecNumber>
    </recommendedName>
</protein>
<dbReference type="GO" id="GO:0008240">
    <property type="term" value="F:tripeptidyl-peptidase activity"/>
    <property type="evidence" value="ECO:0007669"/>
    <property type="project" value="TreeGrafter"/>
</dbReference>
<sequence>MQVEDAEKLLQTTLHSYRQPDPNSRSLLRASTRIDIPNELHPFISYLNINSHPLELKPTALSSHKSMRSRETSKWAPRPVDIELLCEQYHIPRNLVVRNETNWQGFPAFYNEGYDRKDLEKFYTMHLPNQSLPNIIHMGSTRNIATREASLDIQYLTGVARNTTTYAYFMSGSNPYSPEDEPFLEFAQAVLEQDHPPYVISISYSDDEYHVFSASENYARAFDALTVKMGLRGISVLVASGDNGISGLYPEFHIPHPKNICAKAHPQWPSSSPYVTSVGATMMLEPSTSHGIDMELEFFITEEEVVASSQLRAAFTTGGGFSNYYEIPQYQANAVQEYLKQHPKQIPSEMDYFNSSSRAYPDIAALGSNFMGYVSHHRTRFEGTSASTPVVAAMITLLNDIRLGSGEKPLGFLNPLIYHLHQHEPSAFQDVVIGNNGADIEGSIICEQWFGATTGWDAVSGVGTPNFSYISNFVRSLDQYKASSHVSRTQRVICKIDDTFQYLRSLFWASMVGLCLLLVSIMVLIIRRSTSIPYTSLQNQKSSYPSPGDITELSPSISGEAEV</sequence>
<evidence type="ECO:0000256" key="1">
    <source>
        <dbReference type="ARBA" id="ARBA00022670"/>
    </source>
</evidence>
<dbReference type="EC" id="3.4.21.62" evidence="5"/>
<dbReference type="STRING" id="65357.A0A024G656"/>
<keyword evidence="1 6" id="KW-0645">Protease</keyword>
<comment type="catalytic activity">
    <reaction evidence="4">
        <text>Hydrolysis of proteins with broad specificity for peptide bonds, and a preference for a large uncharged residue in P1. Hydrolyzes peptide amides.</text>
        <dbReference type="EC" id="3.4.21.62"/>
    </reaction>
</comment>
<feature type="active site" description="Charge relay system" evidence="6">
    <location>
        <position position="152"/>
    </location>
</feature>
<keyword evidence="6" id="KW-0106">Calcium</keyword>
<evidence type="ECO:0000256" key="4">
    <source>
        <dbReference type="ARBA" id="ARBA00023529"/>
    </source>
</evidence>
<dbReference type="Proteomes" id="UP000053237">
    <property type="component" value="Unassembled WGS sequence"/>
</dbReference>
<dbReference type="SUPFAM" id="SSF52743">
    <property type="entry name" value="Subtilisin-like"/>
    <property type="match status" value="1"/>
</dbReference>